<dbReference type="Proteomes" id="UP000254060">
    <property type="component" value="Unassembled WGS sequence"/>
</dbReference>
<dbReference type="OrthoDB" id="1642058at2"/>
<dbReference type="RefSeq" id="WP_024371060.1">
    <property type="nucleotide sequence ID" value="NZ_UGGP01000001.1"/>
</dbReference>
<accession>A0A377FXZ8</accession>
<protein>
    <recommendedName>
        <fullName evidence="3">DUF4317 family protein</fullName>
    </recommendedName>
</protein>
<reference evidence="1 2" key="1">
    <citation type="submission" date="2018-06" db="EMBL/GenBank/DDBJ databases">
        <authorList>
            <consortium name="Pathogen Informatics"/>
            <person name="Doyle S."/>
        </authorList>
    </citation>
    <scope>NUCLEOTIDE SEQUENCE [LARGE SCALE GENOMIC DNA]</scope>
    <source>
        <strain evidence="1 2">NCTC13163</strain>
    </source>
</reference>
<sequence>MNQKEVAAIRKHFKLNAEAVKIADIYNIYIRQDSNEIFHEELRSFPFLEQEHQELFLTNFKKVLGGKMDEKLFEVKFQHPEPGQSDHTQTLLYEGLKTDDIEGWASLMQRVALKTVQDATFEKDMVITFIRFKYNKPTRRHSEETEIDMRDEVWTSRFILCSINQTELPKQSLVFDFIEREFKSNIFINPVIKLDAPVGGFMFPSFTDNAADVNHILYAAQKPHQPDYRFIENVLNGTEIVTAVEEKAMFEEVVKTVIGEEVNLATLATVYDEINQIIVAEAEREEEDQTVPVMDARTVEIVLKASGVEDVTTEKVEAAFQQVVDDRQYEMKASSVIPKYTSKSIKINTKVANIAISPQDLKYVKQVNYKGRPCLLIEVEDDTEIEGFKLISEELLD</sequence>
<gene>
    <name evidence="1" type="ORF">NCTC13163_03066</name>
</gene>
<evidence type="ECO:0000313" key="2">
    <source>
        <dbReference type="Proteomes" id="UP000254060"/>
    </source>
</evidence>
<name>A0A377FXZ8_9BACL</name>
<proteinExistence type="predicted"/>
<dbReference type="AlphaFoldDB" id="A0A377FXZ8"/>
<dbReference type="Pfam" id="PF14199">
    <property type="entry name" value="DUF4317"/>
    <property type="match status" value="1"/>
</dbReference>
<organism evidence="1 2">
    <name type="scientific">Exiguobacterium aurantiacum</name>
    <dbReference type="NCBI Taxonomy" id="33987"/>
    <lineage>
        <taxon>Bacteria</taxon>
        <taxon>Bacillati</taxon>
        <taxon>Bacillota</taxon>
        <taxon>Bacilli</taxon>
        <taxon>Bacillales</taxon>
        <taxon>Bacillales Family XII. Incertae Sedis</taxon>
        <taxon>Exiguobacterium</taxon>
    </lineage>
</organism>
<dbReference type="InterPro" id="IPR025466">
    <property type="entry name" value="DUF4317"/>
</dbReference>
<dbReference type="EMBL" id="UGGP01000001">
    <property type="protein sequence ID" value="STO09628.1"/>
    <property type="molecule type" value="Genomic_DNA"/>
</dbReference>
<dbReference type="STRING" id="1397694.GCA_000702585_00488"/>
<evidence type="ECO:0008006" key="3">
    <source>
        <dbReference type="Google" id="ProtNLM"/>
    </source>
</evidence>
<evidence type="ECO:0000313" key="1">
    <source>
        <dbReference type="EMBL" id="STO09628.1"/>
    </source>
</evidence>